<protein>
    <submittedName>
        <fullName evidence="1">Uncharacterized protein</fullName>
    </submittedName>
</protein>
<dbReference type="EMBL" id="JADGJH010001425">
    <property type="protein sequence ID" value="KAJ3113721.1"/>
    <property type="molecule type" value="Genomic_DNA"/>
</dbReference>
<organism evidence="1 2">
    <name type="scientific">Physocladia obscura</name>
    <dbReference type="NCBI Taxonomy" id="109957"/>
    <lineage>
        <taxon>Eukaryota</taxon>
        <taxon>Fungi</taxon>
        <taxon>Fungi incertae sedis</taxon>
        <taxon>Chytridiomycota</taxon>
        <taxon>Chytridiomycota incertae sedis</taxon>
        <taxon>Chytridiomycetes</taxon>
        <taxon>Chytridiales</taxon>
        <taxon>Chytriomycetaceae</taxon>
        <taxon>Physocladia</taxon>
    </lineage>
</organism>
<dbReference type="Proteomes" id="UP001211907">
    <property type="component" value="Unassembled WGS sequence"/>
</dbReference>
<comment type="caution">
    <text evidence="1">The sequence shown here is derived from an EMBL/GenBank/DDBJ whole genome shotgun (WGS) entry which is preliminary data.</text>
</comment>
<evidence type="ECO:0000313" key="1">
    <source>
        <dbReference type="EMBL" id="KAJ3113721.1"/>
    </source>
</evidence>
<name>A0AAD5SXA3_9FUNG</name>
<reference evidence="1" key="1">
    <citation type="submission" date="2020-05" db="EMBL/GenBank/DDBJ databases">
        <title>Phylogenomic resolution of chytrid fungi.</title>
        <authorList>
            <person name="Stajich J.E."/>
            <person name="Amses K."/>
            <person name="Simmons R."/>
            <person name="Seto K."/>
            <person name="Myers J."/>
            <person name="Bonds A."/>
            <person name="Quandt C.A."/>
            <person name="Barry K."/>
            <person name="Liu P."/>
            <person name="Grigoriev I."/>
            <person name="Longcore J.E."/>
            <person name="James T.Y."/>
        </authorList>
    </citation>
    <scope>NUCLEOTIDE SEQUENCE</scope>
    <source>
        <strain evidence="1">JEL0513</strain>
    </source>
</reference>
<sequence length="194" mass="21446">MESDSPVYGDISMQLASATFFFIDEAFSLDDGNVRNLVDRIKSVSTRFKIINILFYLTQKQQQMRPQAGDGNNFQQYLKEQEGEKEALILPFANSLPMLAFERALYGTMREIQKEIMPQGVLLPKVDLVPVTRVEDVLRIIDGVCTEALDTSEDDMATILEDAGQFSGGYLLEETASVAALSLLSGAPAPLNLS</sequence>
<dbReference type="AlphaFoldDB" id="A0AAD5SXA3"/>
<keyword evidence="2" id="KW-1185">Reference proteome</keyword>
<accession>A0AAD5SXA3</accession>
<feature type="non-terminal residue" evidence="1">
    <location>
        <position position="194"/>
    </location>
</feature>
<evidence type="ECO:0000313" key="2">
    <source>
        <dbReference type="Proteomes" id="UP001211907"/>
    </source>
</evidence>
<gene>
    <name evidence="1" type="ORF">HK100_001902</name>
</gene>
<proteinExistence type="predicted"/>